<feature type="transmembrane region" description="Helical" evidence="1">
    <location>
        <begin position="21"/>
        <end position="37"/>
    </location>
</feature>
<feature type="transmembrane region" description="Helical" evidence="1">
    <location>
        <begin position="153"/>
        <end position="177"/>
    </location>
</feature>
<dbReference type="AlphaFoldDB" id="A0A212LFU4"/>
<feature type="transmembrane region" description="Helical" evidence="1">
    <location>
        <begin position="347"/>
        <end position="371"/>
    </location>
</feature>
<feature type="transmembrane region" description="Helical" evidence="1">
    <location>
        <begin position="383"/>
        <end position="405"/>
    </location>
</feature>
<proteinExistence type="predicted"/>
<feature type="transmembrane region" description="Helical" evidence="1">
    <location>
        <begin position="111"/>
        <end position="132"/>
    </location>
</feature>
<keyword evidence="1" id="KW-0812">Transmembrane</keyword>
<organism evidence="2">
    <name type="scientific">uncultured Pleomorphomonas sp</name>
    <dbReference type="NCBI Taxonomy" id="442121"/>
    <lineage>
        <taxon>Bacteria</taxon>
        <taxon>Pseudomonadati</taxon>
        <taxon>Pseudomonadota</taxon>
        <taxon>Alphaproteobacteria</taxon>
        <taxon>Hyphomicrobiales</taxon>
        <taxon>Pleomorphomonadaceae</taxon>
        <taxon>Pleomorphomonas</taxon>
        <taxon>environmental samples</taxon>
    </lineage>
</organism>
<reference evidence="2" key="1">
    <citation type="submission" date="2016-08" db="EMBL/GenBank/DDBJ databases">
        <authorList>
            <person name="Seilhamer J.J."/>
        </authorList>
    </citation>
    <scope>NUCLEOTIDE SEQUENCE</scope>
    <source>
        <strain evidence="2">86</strain>
    </source>
</reference>
<feature type="transmembrane region" description="Helical" evidence="1">
    <location>
        <begin position="316"/>
        <end position="335"/>
    </location>
</feature>
<dbReference type="InterPro" id="IPR025291">
    <property type="entry name" value="DUF4153"/>
</dbReference>
<evidence type="ECO:0000256" key="1">
    <source>
        <dbReference type="SAM" id="Phobius"/>
    </source>
</evidence>
<feature type="transmembrane region" description="Helical" evidence="1">
    <location>
        <begin position="43"/>
        <end position="60"/>
    </location>
</feature>
<feature type="transmembrane region" description="Helical" evidence="1">
    <location>
        <begin position="246"/>
        <end position="265"/>
    </location>
</feature>
<gene>
    <name evidence="2" type="ORF">KL86PLE_40142</name>
</gene>
<feature type="transmembrane region" description="Helical" evidence="1">
    <location>
        <begin position="197"/>
        <end position="214"/>
    </location>
</feature>
<keyword evidence="1" id="KW-1133">Transmembrane helix</keyword>
<evidence type="ECO:0000313" key="2">
    <source>
        <dbReference type="EMBL" id="SCM76337.1"/>
    </source>
</evidence>
<feature type="transmembrane region" description="Helical" evidence="1">
    <location>
        <begin position="285"/>
        <end position="304"/>
    </location>
</feature>
<accession>A0A212LFU4</accession>
<protein>
    <submittedName>
        <fullName evidence="2">Uncharacterized protein</fullName>
    </submittedName>
</protein>
<dbReference type="RefSeq" id="WP_288196544.1">
    <property type="nucleotide sequence ID" value="NZ_LT608334.1"/>
</dbReference>
<sequence>MSLAANRRPAFVAPALWFRQRLAALVLLVAIADFLFYETPAAGLPIALFLILLLAAAATFNRLHSRSNERLAAAALLAAAVVALATDADLLSVPLAIGLSAVSVVLLVHGAVGWAMVTRVVALSPLFGWLRLAADIVLVRRAMARRGRLRFDISGWIVPVGLSLFFLAMFLLSNPVIDHWAGLLKPDRLMSIDGPHLIFWVAAALIVWPFLHLGRGRHAAATPPVLPIVNGLWSNLFGEVAVRRSLVSFNLLFALQTLSDLGYLWGGMELPEGMTHAEYAHRGAYPLMVAAMVAATFVLITLRGGPDGRDPGAKPLLLGFMAQGLLLVASSMLRLDLYVEAYSLTLWRVAAFVWMGLVAFGFLTILIRILAGQSTRWLVNVNAGAALLALWVCCFVDFASLVTGFNIAHSREATGRGAGLDLGYLIRTFGARAIPALDARRDLLAGRGAGLVLYIGGAWGSMPLDDWRDQATAQILATDDNWRTWSFADWRLRRYLSEAPQWTASEPR</sequence>
<keyword evidence="1" id="KW-0472">Membrane</keyword>
<dbReference type="Pfam" id="PF13687">
    <property type="entry name" value="DUF4153"/>
    <property type="match status" value="1"/>
</dbReference>
<dbReference type="EMBL" id="FMJD01000008">
    <property type="protein sequence ID" value="SCM76337.1"/>
    <property type="molecule type" value="Genomic_DNA"/>
</dbReference>
<feature type="transmembrane region" description="Helical" evidence="1">
    <location>
        <begin position="72"/>
        <end position="99"/>
    </location>
</feature>
<name>A0A212LFU4_9HYPH</name>